<evidence type="ECO:0000313" key="1">
    <source>
        <dbReference type="EMBL" id="CSD61502.1"/>
    </source>
</evidence>
<gene>
    <name evidence="1" type="ORF">ERS013200_04453</name>
</gene>
<sequence length="65" mass="7187">MHSYFAPGLVGGVGRGLGGPPLSLGICLLIFYLLRYLIFDSVDFVILFEGHLLPIHQVYSCLYLT</sequence>
<dbReference type="Proteomes" id="UP000041770">
    <property type="component" value="Unassembled WGS sequence"/>
</dbReference>
<protein>
    <submittedName>
        <fullName evidence="1">Uncharacterized protein</fullName>
    </submittedName>
</protein>
<dbReference type="AlphaFoldDB" id="A0A656AZP9"/>
<organism evidence="1 2">
    <name type="scientific">Vibrio cholerae</name>
    <dbReference type="NCBI Taxonomy" id="666"/>
    <lineage>
        <taxon>Bacteria</taxon>
        <taxon>Pseudomonadati</taxon>
        <taxon>Pseudomonadota</taxon>
        <taxon>Gammaproteobacteria</taxon>
        <taxon>Vibrionales</taxon>
        <taxon>Vibrionaceae</taxon>
        <taxon>Vibrio</taxon>
    </lineage>
</organism>
<evidence type="ECO:0000313" key="2">
    <source>
        <dbReference type="Proteomes" id="UP000041770"/>
    </source>
</evidence>
<dbReference type="EMBL" id="CWQY01000208">
    <property type="protein sequence ID" value="CSD61502.1"/>
    <property type="molecule type" value="Genomic_DNA"/>
</dbReference>
<reference evidence="1 2" key="1">
    <citation type="submission" date="2015-07" db="EMBL/GenBank/DDBJ databases">
        <authorList>
            <consortium name="Pathogen Informatics"/>
        </authorList>
    </citation>
    <scope>NUCLEOTIDE SEQUENCE [LARGE SCALE GENOMIC DNA]</scope>
    <source>
        <strain evidence="1 2">A316</strain>
    </source>
</reference>
<accession>A0A656AZP9</accession>
<name>A0A656AZP9_VIBCL</name>
<proteinExistence type="predicted"/>